<accession>A0A432MFT9</accession>
<reference evidence="1 2" key="2">
    <citation type="submission" date="2019-01" db="EMBL/GenBank/DDBJ databases">
        <title>Tautonia sociabilis, a novel thermotolerant planctomycete of Isosphaeraceae family, isolated from a 4000 m deep subterranean habitat.</title>
        <authorList>
            <person name="Kovaleva O.L."/>
            <person name="Elcheninov A.G."/>
            <person name="Van Heerden E."/>
            <person name="Toshchakov S.V."/>
            <person name="Novikov A."/>
            <person name="Bonch-Osmolovskaya E.A."/>
            <person name="Kublanov I.V."/>
        </authorList>
    </citation>
    <scope>NUCLEOTIDE SEQUENCE [LARGE SCALE GENOMIC DNA]</scope>
    <source>
        <strain evidence="1 2">GM2012</strain>
    </source>
</reference>
<dbReference type="OrthoDB" id="273986at2"/>
<dbReference type="RefSeq" id="WP_126727011.1">
    <property type="nucleotide sequence ID" value="NZ_RYZH01000041.1"/>
</dbReference>
<gene>
    <name evidence="1" type="ORF">TsocGM_18830</name>
</gene>
<sequence length="240" mass="26720">MESTAALPEQIRRIHWWYAMDLGDGIRTPGVVDAERRAEEVGLPADLTGKRVLDIGTWDGFMAFEAERRGASRVVAMDHVVWNDPVVGKAGFELARAAFGSTLVEDVDCDVYDLTPEAVGGTFDLVLFLGVLYHVQDPVYVLKRVAAVAENHLILETHVDLVECDRPAIAYYPGTECANDLSNWVGPNPPAVEAMLRTVGFSRVERGWSDIRSSPRRPWSYDVVGSGRSRYGRMVFHAWK</sequence>
<name>A0A432MFT9_9BACT</name>
<dbReference type="CDD" id="cd02440">
    <property type="entry name" value="AdoMet_MTases"/>
    <property type="match status" value="1"/>
</dbReference>
<dbReference type="Pfam" id="PF08003">
    <property type="entry name" value="Methyltransf_9"/>
    <property type="match status" value="1"/>
</dbReference>
<dbReference type="EMBL" id="RYZH01000041">
    <property type="protein sequence ID" value="RUL85266.1"/>
    <property type="molecule type" value="Genomic_DNA"/>
</dbReference>
<dbReference type="Gene3D" id="3.40.50.150">
    <property type="entry name" value="Vaccinia Virus protein VP39"/>
    <property type="match status" value="1"/>
</dbReference>
<reference evidence="1 2" key="1">
    <citation type="submission" date="2018-12" db="EMBL/GenBank/DDBJ databases">
        <authorList>
            <person name="Toschakov S.V."/>
        </authorList>
    </citation>
    <scope>NUCLEOTIDE SEQUENCE [LARGE SCALE GENOMIC DNA]</scope>
    <source>
        <strain evidence="1 2">GM2012</strain>
    </source>
</reference>
<protein>
    <submittedName>
        <fullName evidence="1">DUF1698 domain-containing protein</fullName>
    </submittedName>
</protein>
<proteinExistence type="predicted"/>
<dbReference type="SUPFAM" id="SSF53335">
    <property type="entry name" value="S-adenosyl-L-methionine-dependent methyltransferases"/>
    <property type="match status" value="1"/>
</dbReference>
<evidence type="ECO:0000313" key="2">
    <source>
        <dbReference type="Proteomes" id="UP000280296"/>
    </source>
</evidence>
<keyword evidence="2" id="KW-1185">Reference proteome</keyword>
<dbReference type="Proteomes" id="UP000280296">
    <property type="component" value="Unassembled WGS sequence"/>
</dbReference>
<dbReference type="InterPro" id="IPR029063">
    <property type="entry name" value="SAM-dependent_MTases_sf"/>
</dbReference>
<evidence type="ECO:0000313" key="1">
    <source>
        <dbReference type="EMBL" id="RUL85266.1"/>
    </source>
</evidence>
<comment type="caution">
    <text evidence="1">The sequence shown here is derived from an EMBL/GenBank/DDBJ whole genome shotgun (WGS) entry which is preliminary data.</text>
</comment>
<dbReference type="InterPro" id="IPR027555">
    <property type="entry name" value="Mo5U34_MeTrfas-like"/>
</dbReference>
<dbReference type="AlphaFoldDB" id="A0A432MFT9"/>
<organism evidence="1 2">
    <name type="scientific">Tautonia sociabilis</name>
    <dbReference type="NCBI Taxonomy" id="2080755"/>
    <lineage>
        <taxon>Bacteria</taxon>
        <taxon>Pseudomonadati</taxon>
        <taxon>Planctomycetota</taxon>
        <taxon>Planctomycetia</taxon>
        <taxon>Isosphaerales</taxon>
        <taxon>Isosphaeraceae</taxon>
        <taxon>Tautonia</taxon>
    </lineage>
</organism>